<reference evidence="3 4" key="1">
    <citation type="submission" date="2024-10" db="EMBL/GenBank/DDBJ databases">
        <title>The Natural Products Discovery Center: Release of the First 8490 Sequenced Strains for Exploring Actinobacteria Biosynthetic Diversity.</title>
        <authorList>
            <person name="Kalkreuter E."/>
            <person name="Kautsar S.A."/>
            <person name="Yang D."/>
            <person name="Bader C.D."/>
            <person name="Teijaro C.N."/>
            <person name="Fluegel L."/>
            <person name="Davis C.M."/>
            <person name="Simpson J.R."/>
            <person name="Lauterbach L."/>
            <person name="Steele A.D."/>
            <person name="Gui C."/>
            <person name="Meng S."/>
            <person name="Li G."/>
            <person name="Viehrig K."/>
            <person name="Ye F."/>
            <person name="Su P."/>
            <person name="Kiefer A.F."/>
            <person name="Nichols A."/>
            <person name="Cepeda A.J."/>
            <person name="Yan W."/>
            <person name="Fan B."/>
            <person name="Jiang Y."/>
            <person name="Adhikari A."/>
            <person name="Zheng C.-J."/>
            <person name="Schuster L."/>
            <person name="Cowan T.M."/>
            <person name="Smanski M.J."/>
            <person name="Chevrette M.G."/>
            <person name="De Carvalho L.P.S."/>
            <person name="Shen B."/>
        </authorList>
    </citation>
    <scope>NUCLEOTIDE SEQUENCE [LARGE SCALE GENOMIC DNA]</scope>
    <source>
        <strain evidence="3 4">NPDC020568</strain>
    </source>
</reference>
<name>A0ABW7TPT1_9NOCA</name>
<dbReference type="Gene3D" id="3.40.50.1820">
    <property type="entry name" value="alpha/beta hydrolase"/>
    <property type="match status" value="1"/>
</dbReference>
<organism evidence="3 4">
    <name type="scientific">Nocardia carnea</name>
    <dbReference type="NCBI Taxonomy" id="37328"/>
    <lineage>
        <taxon>Bacteria</taxon>
        <taxon>Bacillati</taxon>
        <taxon>Actinomycetota</taxon>
        <taxon>Actinomycetes</taxon>
        <taxon>Mycobacteriales</taxon>
        <taxon>Nocardiaceae</taxon>
        <taxon>Nocardia</taxon>
    </lineage>
</organism>
<dbReference type="PANTHER" id="PTHR48081">
    <property type="entry name" value="AB HYDROLASE SUPERFAMILY PROTEIN C4A8.06C"/>
    <property type="match status" value="1"/>
</dbReference>
<sequence>MAVHEQVTYSVIRGFRPLLLDLYVPDDVERPPVVVVWIHGGSFHSGDRRWLHRTIPDGAVFTGLLEAGLACASIDYRLSKEATWPAQLEDAAAAVEFLRLHADEYGLDAGRLGIWGDSAGGLLALTTAFTRTDVRAVAAWYPITDILDMESTEDDLPYSPWLGGWPSEMPDRCAEASPITYVRPGVPPCLLVHGEQDTIVPARQSRRLHARMTAVAAEITYRSVPGAEHGFEGYQDVAELVTETITFLRARLASA</sequence>
<dbReference type="Pfam" id="PF20434">
    <property type="entry name" value="BD-FAE"/>
    <property type="match status" value="1"/>
</dbReference>
<dbReference type="Proteomes" id="UP001611263">
    <property type="component" value="Unassembled WGS sequence"/>
</dbReference>
<dbReference type="RefSeq" id="WP_051157279.1">
    <property type="nucleotide sequence ID" value="NZ_JBIRUQ010000002.1"/>
</dbReference>
<evidence type="ECO:0000313" key="3">
    <source>
        <dbReference type="EMBL" id="MFI1461315.1"/>
    </source>
</evidence>
<protein>
    <submittedName>
        <fullName evidence="3">Alpha/beta hydrolase fold domain-containing protein</fullName>
    </submittedName>
</protein>
<evidence type="ECO:0000259" key="2">
    <source>
        <dbReference type="Pfam" id="PF20434"/>
    </source>
</evidence>
<keyword evidence="4" id="KW-1185">Reference proteome</keyword>
<feature type="domain" description="BD-FAE-like" evidence="2">
    <location>
        <begin position="20"/>
        <end position="211"/>
    </location>
</feature>
<comment type="caution">
    <text evidence="3">The sequence shown here is derived from an EMBL/GenBank/DDBJ whole genome shotgun (WGS) entry which is preliminary data.</text>
</comment>
<dbReference type="EMBL" id="JBIRUQ010000002">
    <property type="protein sequence ID" value="MFI1461315.1"/>
    <property type="molecule type" value="Genomic_DNA"/>
</dbReference>
<dbReference type="PANTHER" id="PTHR48081:SF13">
    <property type="entry name" value="ALPHA_BETA HYDROLASE"/>
    <property type="match status" value="1"/>
</dbReference>
<dbReference type="GeneID" id="93509544"/>
<dbReference type="InterPro" id="IPR049492">
    <property type="entry name" value="BD-FAE-like_dom"/>
</dbReference>
<dbReference type="InterPro" id="IPR029058">
    <property type="entry name" value="AB_hydrolase_fold"/>
</dbReference>
<accession>A0ABW7TPT1</accession>
<dbReference type="SUPFAM" id="SSF53474">
    <property type="entry name" value="alpha/beta-Hydrolases"/>
    <property type="match status" value="1"/>
</dbReference>
<keyword evidence="1 3" id="KW-0378">Hydrolase</keyword>
<proteinExistence type="predicted"/>
<evidence type="ECO:0000313" key="4">
    <source>
        <dbReference type="Proteomes" id="UP001611263"/>
    </source>
</evidence>
<dbReference type="GO" id="GO:0016787">
    <property type="term" value="F:hydrolase activity"/>
    <property type="evidence" value="ECO:0007669"/>
    <property type="project" value="UniProtKB-KW"/>
</dbReference>
<gene>
    <name evidence="3" type="ORF">ACH4WX_11415</name>
</gene>
<evidence type="ECO:0000256" key="1">
    <source>
        <dbReference type="ARBA" id="ARBA00022801"/>
    </source>
</evidence>
<dbReference type="InterPro" id="IPR050300">
    <property type="entry name" value="GDXG_lipolytic_enzyme"/>
</dbReference>